<reference evidence="2" key="1">
    <citation type="submission" date="2020-05" db="EMBL/GenBank/DDBJ databases">
        <authorList>
            <person name="Chiriac C."/>
            <person name="Salcher M."/>
            <person name="Ghai R."/>
            <person name="Kavagutti S V."/>
        </authorList>
    </citation>
    <scope>NUCLEOTIDE SEQUENCE</scope>
</reference>
<name>A0A6J6IW16_9ZZZZ</name>
<sequence length="78" mass="8561">MIARIEVTKMFQVKIGMRNMVIPGARIVSTVVMKFTPPRIVPNPLRARPNTHKSPPIPGENVVFDSGAYANHPNDAAP</sequence>
<accession>A0A6J6IW16</accession>
<dbReference type="EMBL" id="CAEZVS010000006">
    <property type="protein sequence ID" value="CAB4628720.1"/>
    <property type="molecule type" value="Genomic_DNA"/>
</dbReference>
<proteinExistence type="predicted"/>
<evidence type="ECO:0000313" key="2">
    <source>
        <dbReference type="EMBL" id="CAB4628720.1"/>
    </source>
</evidence>
<organism evidence="2">
    <name type="scientific">freshwater metagenome</name>
    <dbReference type="NCBI Taxonomy" id="449393"/>
    <lineage>
        <taxon>unclassified sequences</taxon>
        <taxon>metagenomes</taxon>
        <taxon>ecological metagenomes</taxon>
    </lineage>
</organism>
<gene>
    <name evidence="2" type="ORF">UFOPK2106_00096</name>
</gene>
<dbReference type="AlphaFoldDB" id="A0A6J6IW16"/>
<protein>
    <submittedName>
        <fullName evidence="2">Unannotated protein</fullName>
    </submittedName>
</protein>
<evidence type="ECO:0000256" key="1">
    <source>
        <dbReference type="SAM" id="MobiDB-lite"/>
    </source>
</evidence>
<feature type="region of interest" description="Disordered" evidence="1">
    <location>
        <begin position="41"/>
        <end position="78"/>
    </location>
</feature>